<feature type="chain" id="PRO_5016343668" evidence="2">
    <location>
        <begin position="21"/>
        <end position="234"/>
    </location>
</feature>
<protein>
    <submittedName>
        <fullName evidence="3">Uncharacterized protein</fullName>
    </submittedName>
</protein>
<dbReference type="Proteomes" id="UP000245430">
    <property type="component" value="Unassembled WGS sequence"/>
</dbReference>
<feature type="repeat" description="TPR" evidence="1">
    <location>
        <begin position="186"/>
        <end position="219"/>
    </location>
</feature>
<evidence type="ECO:0000313" key="3">
    <source>
        <dbReference type="EMBL" id="PWK18594.1"/>
    </source>
</evidence>
<evidence type="ECO:0000313" key="4">
    <source>
        <dbReference type="Proteomes" id="UP000245430"/>
    </source>
</evidence>
<dbReference type="RefSeq" id="WP_109682413.1">
    <property type="nucleotide sequence ID" value="NZ_QGGP01000004.1"/>
</dbReference>
<dbReference type="OrthoDB" id="9784036at2"/>
<evidence type="ECO:0000256" key="1">
    <source>
        <dbReference type="PROSITE-ProRule" id="PRU00339"/>
    </source>
</evidence>
<sequence>MKPKALLFSFILFAFVASCSKNIEYSQEHINQTSGRYLYSPDEVIDIYYDNNNLFLKWRGAEKIEPVVLDENTFFVSDMYKKLRFVQHPESKKYYLGIVSETDDSKFTYDFIKVEDSFKTPSMYLASKRYHEALEGFIEIKKQDSTSVFVEEGEINELGYEKLRKKEFQDALEVFKINVALYPESDNVYDSLADAYLRNGDSLQAYNNYKKALELNSGNKRAKKYIESYIKTQD</sequence>
<organism evidence="3 4">
    <name type="scientific">Xanthomarina spongicola</name>
    <dbReference type="NCBI Taxonomy" id="570520"/>
    <lineage>
        <taxon>Bacteria</taxon>
        <taxon>Pseudomonadati</taxon>
        <taxon>Bacteroidota</taxon>
        <taxon>Flavobacteriia</taxon>
        <taxon>Flavobacteriales</taxon>
        <taxon>Flavobacteriaceae</taxon>
        <taxon>Xanthomarina</taxon>
    </lineage>
</organism>
<keyword evidence="4" id="KW-1185">Reference proteome</keyword>
<dbReference type="InterPro" id="IPR011990">
    <property type="entry name" value="TPR-like_helical_dom_sf"/>
</dbReference>
<evidence type="ECO:0000256" key="2">
    <source>
        <dbReference type="SAM" id="SignalP"/>
    </source>
</evidence>
<dbReference type="EMBL" id="QGGP01000004">
    <property type="protein sequence ID" value="PWK18594.1"/>
    <property type="molecule type" value="Genomic_DNA"/>
</dbReference>
<dbReference type="PROSITE" id="PS51257">
    <property type="entry name" value="PROKAR_LIPOPROTEIN"/>
    <property type="match status" value="1"/>
</dbReference>
<dbReference type="AlphaFoldDB" id="A0A316DK57"/>
<dbReference type="PROSITE" id="PS50005">
    <property type="entry name" value="TPR"/>
    <property type="match status" value="1"/>
</dbReference>
<name>A0A316DK57_9FLAO</name>
<reference evidence="3 4" key="1">
    <citation type="submission" date="2018-05" db="EMBL/GenBank/DDBJ databases">
        <title>Genomic Encyclopedia of Archaeal and Bacterial Type Strains, Phase II (KMG-II): from individual species to whole genera.</title>
        <authorList>
            <person name="Goeker M."/>
        </authorList>
    </citation>
    <scope>NUCLEOTIDE SEQUENCE [LARGE SCALE GENOMIC DNA]</scope>
    <source>
        <strain evidence="3 4">DSM 22637</strain>
    </source>
</reference>
<dbReference type="SUPFAM" id="SSF48452">
    <property type="entry name" value="TPR-like"/>
    <property type="match status" value="1"/>
</dbReference>
<comment type="caution">
    <text evidence="3">The sequence shown here is derived from an EMBL/GenBank/DDBJ whole genome shotgun (WGS) entry which is preliminary data.</text>
</comment>
<proteinExistence type="predicted"/>
<keyword evidence="1" id="KW-0802">TPR repeat</keyword>
<gene>
    <name evidence="3" type="ORF">LX78_01901</name>
</gene>
<dbReference type="Gene3D" id="1.25.40.10">
    <property type="entry name" value="Tetratricopeptide repeat domain"/>
    <property type="match status" value="1"/>
</dbReference>
<dbReference type="InterPro" id="IPR019734">
    <property type="entry name" value="TPR_rpt"/>
</dbReference>
<feature type="signal peptide" evidence="2">
    <location>
        <begin position="1"/>
        <end position="20"/>
    </location>
</feature>
<keyword evidence="2" id="KW-0732">Signal</keyword>
<accession>A0A316DK57</accession>